<dbReference type="InterPro" id="IPR036097">
    <property type="entry name" value="HisK_dim/P_sf"/>
</dbReference>
<feature type="transmembrane region" description="Helical" evidence="14">
    <location>
        <begin position="158"/>
        <end position="180"/>
    </location>
</feature>
<evidence type="ECO:0000256" key="14">
    <source>
        <dbReference type="SAM" id="Phobius"/>
    </source>
</evidence>
<gene>
    <name evidence="17" type="ORF">JOD45_002765</name>
</gene>
<feature type="transmembrane region" description="Helical" evidence="14">
    <location>
        <begin position="7"/>
        <end position="27"/>
    </location>
</feature>
<dbReference type="PROSITE" id="PS50885">
    <property type="entry name" value="HAMP"/>
    <property type="match status" value="1"/>
</dbReference>
<dbReference type="InterPro" id="IPR003660">
    <property type="entry name" value="HAMP_dom"/>
</dbReference>
<keyword evidence="8" id="KW-0547">Nucleotide-binding</keyword>
<comment type="catalytic activity">
    <reaction evidence="1">
        <text>ATP + protein L-histidine = ADP + protein N-phospho-L-histidine.</text>
        <dbReference type="EC" id="2.7.13.3"/>
    </reaction>
</comment>
<dbReference type="InterPro" id="IPR005467">
    <property type="entry name" value="His_kinase_dom"/>
</dbReference>
<comment type="subcellular location">
    <subcellularLocation>
        <location evidence="2">Cell membrane</location>
        <topology evidence="2">Multi-pass membrane protein</topology>
    </subcellularLocation>
</comment>
<evidence type="ECO:0000256" key="2">
    <source>
        <dbReference type="ARBA" id="ARBA00004651"/>
    </source>
</evidence>
<evidence type="ECO:0000256" key="10">
    <source>
        <dbReference type="ARBA" id="ARBA00022840"/>
    </source>
</evidence>
<dbReference type="Pfam" id="PF02518">
    <property type="entry name" value="HATPase_c"/>
    <property type="match status" value="1"/>
</dbReference>
<dbReference type="InterPro" id="IPR050398">
    <property type="entry name" value="HssS/ArlS-like"/>
</dbReference>
<dbReference type="SUPFAM" id="SSF47384">
    <property type="entry name" value="Homodimeric domain of signal transducing histidine kinase"/>
    <property type="match status" value="1"/>
</dbReference>
<accession>A0ABS2Q2M0</accession>
<dbReference type="InterPro" id="IPR004358">
    <property type="entry name" value="Sig_transdc_His_kin-like_C"/>
</dbReference>
<evidence type="ECO:0000313" key="18">
    <source>
        <dbReference type="Proteomes" id="UP000808914"/>
    </source>
</evidence>
<keyword evidence="18" id="KW-1185">Reference proteome</keyword>
<dbReference type="SMART" id="SM00388">
    <property type="entry name" value="HisKA"/>
    <property type="match status" value="1"/>
</dbReference>
<keyword evidence="11 14" id="KW-1133">Transmembrane helix</keyword>
<dbReference type="PANTHER" id="PTHR45528:SF1">
    <property type="entry name" value="SENSOR HISTIDINE KINASE CPXA"/>
    <property type="match status" value="1"/>
</dbReference>
<evidence type="ECO:0000313" key="17">
    <source>
        <dbReference type="EMBL" id="MBM7646535.1"/>
    </source>
</evidence>
<evidence type="ECO:0000256" key="12">
    <source>
        <dbReference type="ARBA" id="ARBA00023012"/>
    </source>
</evidence>
<dbReference type="EMBL" id="JAFBER010000022">
    <property type="protein sequence ID" value="MBM7646535.1"/>
    <property type="molecule type" value="Genomic_DNA"/>
</dbReference>
<keyword evidence="12" id="KW-0902">Two-component regulatory system</keyword>
<comment type="caution">
    <text evidence="17">The sequence shown here is derived from an EMBL/GenBank/DDBJ whole genome shotgun (WGS) entry which is preliminary data.</text>
</comment>
<feature type="domain" description="HAMP" evidence="16">
    <location>
        <begin position="182"/>
        <end position="234"/>
    </location>
</feature>
<evidence type="ECO:0000256" key="4">
    <source>
        <dbReference type="ARBA" id="ARBA00022475"/>
    </source>
</evidence>
<dbReference type="Gene3D" id="1.10.287.130">
    <property type="match status" value="1"/>
</dbReference>
<dbReference type="CDD" id="cd00075">
    <property type="entry name" value="HATPase"/>
    <property type="match status" value="1"/>
</dbReference>
<dbReference type="SMART" id="SM00304">
    <property type="entry name" value="HAMP"/>
    <property type="match status" value="1"/>
</dbReference>
<dbReference type="CDD" id="cd00082">
    <property type="entry name" value="HisKA"/>
    <property type="match status" value="1"/>
</dbReference>
<dbReference type="PROSITE" id="PS50109">
    <property type="entry name" value="HIS_KIN"/>
    <property type="match status" value="1"/>
</dbReference>
<evidence type="ECO:0000259" key="16">
    <source>
        <dbReference type="PROSITE" id="PS50885"/>
    </source>
</evidence>
<dbReference type="SUPFAM" id="SSF55874">
    <property type="entry name" value="ATPase domain of HSP90 chaperone/DNA topoisomerase II/histidine kinase"/>
    <property type="match status" value="1"/>
</dbReference>
<evidence type="ECO:0000256" key="7">
    <source>
        <dbReference type="ARBA" id="ARBA00022692"/>
    </source>
</evidence>
<dbReference type="PANTHER" id="PTHR45528">
    <property type="entry name" value="SENSOR HISTIDINE KINASE CPXA"/>
    <property type="match status" value="1"/>
</dbReference>
<sequence length="451" mass="50006">MKLKHQLNFSFIALIFIVLGLAAYVFYSLLLNMLIDNQFNELRAKGQAFVNEMKGQKEEVIAEELKRLSAPPGNAGNINVLLVNMNEKKLLFSSLSSEATNTFSKKLQYDPSKALRGVWNTSGGQYVAETFQLISNDGRMALVLATPLTGLKELQWNIAVKLFLILGIGGIIAFILSTIITRRLVTPLSHVNTALKQMTKRQFDDIENVKAGGEIGEVAVSVSQMAEELKKYMNTQTYFFQNASHELKSPLMTIRGYAEGIKDGVFSGREAQEGLKLIINESDRMKALVTEMVLLAKLETEENIYHVRQVSVKEVMSKAVERLTPLVNESHKIIHIHDCLEELGLIQADADKLMQAFLNILSNALRHANKMIEIKYYNEKGYIKVDIADDGPGISNEILPYIFHRFIKGSQGQTGLGLAISRAIVEGCGGDISACNQETGGAVFTLSFPKA</sequence>
<dbReference type="Proteomes" id="UP000808914">
    <property type="component" value="Unassembled WGS sequence"/>
</dbReference>
<keyword evidence="4" id="KW-1003">Cell membrane</keyword>
<dbReference type="GO" id="GO:0016301">
    <property type="term" value="F:kinase activity"/>
    <property type="evidence" value="ECO:0007669"/>
    <property type="project" value="UniProtKB-KW"/>
</dbReference>
<keyword evidence="5" id="KW-0597">Phosphoprotein</keyword>
<dbReference type="Gene3D" id="3.30.565.10">
    <property type="entry name" value="Histidine kinase-like ATPase, C-terminal domain"/>
    <property type="match status" value="1"/>
</dbReference>
<name>A0ABS2Q2M0_9BACL</name>
<keyword evidence="10" id="KW-0067">ATP-binding</keyword>
<dbReference type="CDD" id="cd06225">
    <property type="entry name" value="HAMP"/>
    <property type="match status" value="1"/>
</dbReference>
<protein>
    <recommendedName>
        <fullName evidence="3">histidine kinase</fullName>
        <ecNumber evidence="3">2.7.13.3</ecNumber>
    </recommendedName>
</protein>
<dbReference type="EC" id="2.7.13.3" evidence="3"/>
<dbReference type="InterPro" id="IPR003661">
    <property type="entry name" value="HisK_dim/P_dom"/>
</dbReference>
<dbReference type="SUPFAM" id="SSF158472">
    <property type="entry name" value="HAMP domain-like"/>
    <property type="match status" value="1"/>
</dbReference>
<evidence type="ECO:0000256" key="13">
    <source>
        <dbReference type="ARBA" id="ARBA00023136"/>
    </source>
</evidence>
<keyword evidence="7 14" id="KW-0812">Transmembrane</keyword>
<evidence type="ECO:0000259" key="15">
    <source>
        <dbReference type="PROSITE" id="PS50109"/>
    </source>
</evidence>
<dbReference type="RefSeq" id="WP_205004414.1">
    <property type="nucleotide sequence ID" value="NZ_JAFBER010000022.1"/>
</dbReference>
<dbReference type="Pfam" id="PF00512">
    <property type="entry name" value="HisKA"/>
    <property type="match status" value="1"/>
</dbReference>
<evidence type="ECO:0000256" key="5">
    <source>
        <dbReference type="ARBA" id="ARBA00022553"/>
    </source>
</evidence>
<organism evidence="17 18">
    <name type="scientific">Scopulibacillus daqui</name>
    <dbReference type="NCBI Taxonomy" id="1469162"/>
    <lineage>
        <taxon>Bacteria</taxon>
        <taxon>Bacillati</taxon>
        <taxon>Bacillota</taxon>
        <taxon>Bacilli</taxon>
        <taxon>Bacillales</taxon>
        <taxon>Sporolactobacillaceae</taxon>
        <taxon>Scopulibacillus</taxon>
    </lineage>
</organism>
<evidence type="ECO:0000256" key="11">
    <source>
        <dbReference type="ARBA" id="ARBA00022989"/>
    </source>
</evidence>
<feature type="domain" description="Histidine kinase" evidence="15">
    <location>
        <begin position="242"/>
        <end position="451"/>
    </location>
</feature>
<keyword evidence="6" id="KW-0808">Transferase</keyword>
<dbReference type="PRINTS" id="PR00344">
    <property type="entry name" value="BCTRLSENSOR"/>
</dbReference>
<dbReference type="Pfam" id="PF00672">
    <property type="entry name" value="HAMP"/>
    <property type="match status" value="1"/>
</dbReference>
<reference evidence="17 18" key="1">
    <citation type="submission" date="2021-01" db="EMBL/GenBank/DDBJ databases">
        <title>Genomic Encyclopedia of Type Strains, Phase IV (KMG-IV): sequencing the most valuable type-strain genomes for metagenomic binning, comparative biology and taxonomic classification.</title>
        <authorList>
            <person name="Goeker M."/>
        </authorList>
    </citation>
    <scope>NUCLEOTIDE SEQUENCE [LARGE SCALE GENOMIC DNA]</scope>
    <source>
        <strain evidence="17 18">DSM 28236</strain>
    </source>
</reference>
<dbReference type="InterPro" id="IPR003594">
    <property type="entry name" value="HATPase_dom"/>
</dbReference>
<keyword evidence="13 14" id="KW-0472">Membrane</keyword>
<keyword evidence="9 17" id="KW-0418">Kinase</keyword>
<evidence type="ECO:0000256" key="6">
    <source>
        <dbReference type="ARBA" id="ARBA00022679"/>
    </source>
</evidence>
<evidence type="ECO:0000256" key="3">
    <source>
        <dbReference type="ARBA" id="ARBA00012438"/>
    </source>
</evidence>
<dbReference type="InterPro" id="IPR036890">
    <property type="entry name" value="HATPase_C_sf"/>
</dbReference>
<evidence type="ECO:0000256" key="8">
    <source>
        <dbReference type="ARBA" id="ARBA00022741"/>
    </source>
</evidence>
<proteinExistence type="predicted"/>
<evidence type="ECO:0000256" key="1">
    <source>
        <dbReference type="ARBA" id="ARBA00000085"/>
    </source>
</evidence>
<dbReference type="Gene3D" id="6.10.340.10">
    <property type="match status" value="1"/>
</dbReference>
<dbReference type="SMART" id="SM00387">
    <property type="entry name" value="HATPase_c"/>
    <property type="match status" value="1"/>
</dbReference>
<evidence type="ECO:0000256" key="9">
    <source>
        <dbReference type="ARBA" id="ARBA00022777"/>
    </source>
</evidence>